<feature type="transmembrane region" description="Helical" evidence="1">
    <location>
        <begin position="119"/>
        <end position="141"/>
    </location>
</feature>
<keyword evidence="1" id="KW-1133">Transmembrane helix</keyword>
<accession>A0AAD1X4U7</accession>
<name>A0AAD1X4U7_EUPCR</name>
<gene>
    <name evidence="2" type="ORF">ECRASSUSDP1_LOCUS130</name>
</gene>
<organism evidence="2 3">
    <name type="scientific">Euplotes crassus</name>
    <dbReference type="NCBI Taxonomy" id="5936"/>
    <lineage>
        <taxon>Eukaryota</taxon>
        <taxon>Sar</taxon>
        <taxon>Alveolata</taxon>
        <taxon>Ciliophora</taxon>
        <taxon>Intramacronucleata</taxon>
        <taxon>Spirotrichea</taxon>
        <taxon>Hypotrichia</taxon>
        <taxon>Euplotida</taxon>
        <taxon>Euplotidae</taxon>
        <taxon>Moneuplotes</taxon>
    </lineage>
</organism>
<dbReference type="Proteomes" id="UP001295684">
    <property type="component" value="Unassembled WGS sequence"/>
</dbReference>
<evidence type="ECO:0000256" key="1">
    <source>
        <dbReference type="SAM" id="Phobius"/>
    </source>
</evidence>
<keyword evidence="1" id="KW-0472">Membrane</keyword>
<keyword evidence="1" id="KW-0812">Transmembrane</keyword>
<dbReference type="EMBL" id="CAMPGE010000124">
    <property type="protein sequence ID" value="CAI2358847.1"/>
    <property type="molecule type" value="Genomic_DNA"/>
</dbReference>
<evidence type="ECO:0000313" key="2">
    <source>
        <dbReference type="EMBL" id="CAI2358847.1"/>
    </source>
</evidence>
<proteinExistence type="predicted"/>
<reference evidence="2" key="1">
    <citation type="submission" date="2023-07" db="EMBL/GenBank/DDBJ databases">
        <authorList>
            <consortium name="AG Swart"/>
            <person name="Singh M."/>
            <person name="Singh A."/>
            <person name="Seah K."/>
            <person name="Emmerich C."/>
        </authorList>
    </citation>
    <scope>NUCLEOTIDE SEQUENCE</scope>
    <source>
        <strain evidence="2">DP1</strain>
    </source>
</reference>
<protein>
    <submittedName>
        <fullName evidence="2">Uncharacterized protein</fullName>
    </submittedName>
</protein>
<evidence type="ECO:0000313" key="3">
    <source>
        <dbReference type="Proteomes" id="UP001295684"/>
    </source>
</evidence>
<sequence length="150" mass="17200">MCSNTFIIIDKFKDSIRRNDNKLIRLIEYKLKELRLEIASTELVTGSPMDLLLANPGTFAFLSRLADPTGSPFSSLKESTLSSDSIILCYSSPPSNLCLREACSYTHVVTFTCRASYCFHLYFSCVFWKLYQLLLCLVCYLEQIYNKFLV</sequence>
<keyword evidence="3" id="KW-1185">Reference proteome</keyword>
<dbReference type="AlphaFoldDB" id="A0AAD1X4U7"/>
<comment type="caution">
    <text evidence="2">The sequence shown here is derived from an EMBL/GenBank/DDBJ whole genome shotgun (WGS) entry which is preliminary data.</text>
</comment>